<proteinExistence type="evidence at transcript level"/>
<organism evidence="1">
    <name type="scientific">Hordeum vulgare subsp. vulgare</name>
    <name type="common">Domesticated barley</name>
    <dbReference type="NCBI Taxonomy" id="112509"/>
    <lineage>
        <taxon>Eukaryota</taxon>
        <taxon>Viridiplantae</taxon>
        <taxon>Streptophyta</taxon>
        <taxon>Embryophyta</taxon>
        <taxon>Tracheophyta</taxon>
        <taxon>Spermatophyta</taxon>
        <taxon>Magnoliopsida</taxon>
        <taxon>Liliopsida</taxon>
        <taxon>Poales</taxon>
        <taxon>Poaceae</taxon>
        <taxon>BOP clade</taxon>
        <taxon>Pooideae</taxon>
        <taxon>Triticodae</taxon>
        <taxon>Triticeae</taxon>
        <taxon>Hordeinae</taxon>
        <taxon>Hordeum</taxon>
    </lineage>
</organism>
<protein>
    <submittedName>
        <fullName evidence="1">Predicted protein</fullName>
    </submittedName>
</protein>
<sequence>MSNLLFGLLPLISAKWKIGRRRTLLESTLFFSMVSHMEV</sequence>
<reference evidence="1" key="1">
    <citation type="journal article" date="2011" name="Plant Physiol.">
        <title>Comprehensive sequence analysis of 24,783 barley full-length cDNAs derived from 12 clone libraries.</title>
        <authorList>
            <person name="Matsumoto T."/>
            <person name="Tanaka T."/>
            <person name="Sakai H."/>
            <person name="Amano N."/>
            <person name="Kanamori H."/>
            <person name="Kurita K."/>
            <person name="Kikuta A."/>
            <person name="Kamiya K."/>
            <person name="Yamamoto M."/>
            <person name="Ikawa H."/>
            <person name="Fujii N."/>
            <person name="Hori K."/>
            <person name="Itoh T."/>
            <person name="Sato K."/>
        </authorList>
    </citation>
    <scope>NUCLEOTIDE SEQUENCE</scope>
    <source>
        <tissue evidence="1">Flower</tissue>
    </source>
</reference>
<accession>F2EDD2</accession>
<evidence type="ECO:0000313" key="1">
    <source>
        <dbReference type="EMBL" id="BAK05354.1"/>
    </source>
</evidence>
<dbReference type="AlphaFoldDB" id="F2EDD2"/>
<dbReference type="EMBL" id="AK374157">
    <property type="protein sequence ID" value="BAK05354.1"/>
    <property type="molecule type" value="mRNA"/>
</dbReference>
<name>F2EDD2_HORVV</name>